<dbReference type="InterPro" id="IPR036513">
    <property type="entry name" value="STAS_dom_sf"/>
</dbReference>
<dbReference type="InterPro" id="IPR003658">
    <property type="entry name" value="Anti-sigma_ant"/>
</dbReference>
<dbReference type="Gene3D" id="3.30.750.24">
    <property type="entry name" value="STAS domain"/>
    <property type="match status" value="1"/>
</dbReference>
<reference evidence="4 5" key="1">
    <citation type="journal article" date="2019" name="Int. J. Syst. Evol. Microbiol.">
        <title>The Global Catalogue of Microorganisms (GCM) 10K type strain sequencing project: providing services to taxonomists for standard genome sequencing and annotation.</title>
        <authorList>
            <consortium name="The Broad Institute Genomics Platform"/>
            <consortium name="The Broad Institute Genome Sequencing Center for Infectious Disease"/>
            <person name="Wu L."/>
            <person name="Ma J."/>
        </authorList>
    </citation>
    <scope>NUCLEOTIDE SEQUENCE [LARGE SCALE GENOMIC DNA]</scope>
    <source>
        <strain evidence="4 5">JCM 10977</strain>
    </source>
</reference>
<comment type="caution">
    <text evidence="4">The sequence shown here is derived from an EMBL/GenBank/DDBJ whole genome shotgun (WGS) entry which is preliminary data.</text>
</comment>
<evidence type="ECO:0000259" key="3">
    <source>
        <dbReference type="PROSITE" id="PS50801"/>
    </source>
</evidence>
<evidence type="ECO:0000256" key="1">
    <source>
        <dbReference type="ARBA" id="ARBA00009013"/>
    </source>
</evidence>
<proteinExistence type="inferred from homology"/>
<dbReference type="CDD" id="cd07043">
    <property type="entry name" value="STAS_anti-anti-sigma_factors"/>
    <property type="match status" value="1"/>
</dbReference>
<gene>
    <name evidence="4" type="ORF">GCM10009554_25670</name>
</gene>
<dbReference type="RefSeq" id="WP_343968363.1">
    <property type="nucleotide sequence ID" value="NZ_BAAAHK010000006.1"/>
</dbReference>
<dbReference type="Proteomes" id="UP001500542">
    <property type="component" value="Unassembled WGS sequence"/>
</dbReference>
<evidence type="ECO:0000313" key="4">
    <source>
        <dbReference type="EMBL" id="GAA0937420.1"/>
    </source>
</evidence>
<evidence type="ECO:0000256" key="2">
    <source>
        <dbReference type="RuleBase" id="RU003749"/>
    </source>
</evidence>
<dbReference type="Pfam" id="PF01740">
    <property type="entry name" value="STAS"/>
    <property type="match status" value="1"/>
</dbReference>
<name>A0ABN1Q4L1_9ACTN</name>
<sequence length="110" mass="11776">MTDDLLSLEVLDRGSDVVITVSGELDFGTTARFLTAAQPLAEAGRCVILDLADLMFCDSSGLGALVRLHKLAEDAGGTLCLARLRPQLESTIQLTMLHRLLVIRADVPAL</sequence>
<evidence type="ECO:0000313" key="5">
    <source>
        <dbReference type="Proteomes" id="UP001500542"/>
    </source>
</evidence>
<dbReference type="SUPFAM" id="SSF52091">
    <property type="entry name" value="SpoIIaa-like"/>
    <property type="match status" value="1"/>
</dbReference>
<dbReference type="InterPro" id="IPR002645">
    <property type="entry name" value="STAS_dom"/>
</dbReference>
<dbReference type="PROSITE" id="PS50801">
    <property type="entry name" value="STAS"/>
    <property type="match status" value="1"/>
</dbReference>
<organism evidence="4 5">
    <name type="scientific">Kribbella koreensis</name>
    <dbReference type="NCBI Taxonomy" id="57909"/>
    <lineage>
        <taxon>Bacteria</taxon>
        <taxon>Bacillati</taxon>
        <taxon>Actinomycetota</taxon>
        <taxon>Actinomycetes</taxon>
        <taxon>Propionibacteriales</taxon>
        <taxon>Kribbellaceae</taxon>
        <taxon>Kribbella</taxon>
    </lineage>
</organism>
<accession>A0ABN1Q4L1</accession>
<dbReference type="NCBIfam" id="TIGR00377">
    <property type="entry name" value="ant_ant_sig"/>
    <property type="match status" value="1"/>
</dbReference>
<dbReference type="EMBL" id="BAAAHK010000006">
    <property type="protein sequence ID" value="GAA0937420.1"/>
    <property type="molecule type" value="Genomic_DNA"/>
</dbReference>
<comment type="similarity">
    <text evidence="1 2">Belongs to the anti-sigma-factor antagonist family.</text>
</comment>
<dbReference type="PANTHER" id="PTHR33495">
    <property type="entry name" value="ANTI-SIGMA FACTOR ANTAGONIST TM_1081-RELATED-RELATED"/>
    <property type="match status" value="1"/>
</dbReference>
<feature type="domain" description="STAS" evidence="3">
    <location>
        <begin position="6"/>
        <end position="110"/>
    </location>
</feature>
<protein>
    <recommendedName>
        <fullName evidence="2">Anti-sigma factor antagonist</fullName>
    </recommendedName>
</protein>
<keyword evidence="5" id="KW-1185">Reference proteome</keyword>